<keyword evidence="3" id="KW-0805">Transcription regulation</keyword>
<organism evidence="7 8">
    <name type="scientific">Deinococcus roseus</name>
    <dbReference type="NCBI Taxonomy" id="392414"/>
    <lineage>
        <taxon>Bacteria</taxon>
        <taxon>Thermotogati</taxon>
        <taxon>Deinococcota</taxon>
        <taxon>Deinococci</taxon>
        <taxon>Deinococcales</taxon>
        <taxon>Deinococcaceae</taxon>
        <taxon>Deinococcus</taxon>
    </lineage>
</organism>
<keyword evidence="4" id="KW-0804">Transcription</keyword>
<evidence type="ECO:0000256" key="5">
    <source>
        <dbReference type="SAM" id="Coils"/>
    </source>
</evidence>
<dbReference type="InterPro" id="IPR007889">
    <property type="entry name" value="HTH_Psq"/>
</dbReference>
<comment type="caution">
    <text evidence="7">The sequence shown here is derived from an EMBL/GenBank/DDBJ whole genome shotgun (WGS) entry which is preliminary data.</text>
</comment>
<reference evidence="8" key="1">
    <citation type="journal article" date="2019" name="Int. J. Syst. Evol. Microbiol.">
        <title>The Global Catalogue of Microorganisms (GCM) 10K type strain sequencing project: providing services to taxonomists for standard genome sequencing and annotation.</title>
        <authorList>
            <consortium name="The Broad Institute Genomics Platform"/>
            <consortium name="The Broad Institute Genome Sequencing Center for Infectious Disease"/>
            <person name="Wu L."/>
            <person name="Ma J."/>
        </authorList>
    </citation>
    <scope>NUCLEOTIDE SEQUENCE [LARGE SCALE GENOMIC DNA]</scope>
    <source>
        <strain evidence="8">JCM 14370</strain>
    </source>
</reference>
<gene>
    <name evidence="7" type="ORF">GCM10008938_52820</name>
</gene>
<name>A0ABQ2DJT8_9DEIO</name>
<evidence type="ECO:0000256" key="3">
    <source>
        <dbReference type="ARBA" id="ARBA00023015"/>
    </source>
</evidence>
<dbReference type="PANTHER" id="PTHR33215">
    <property type="entry name" value="PROTEIN DISTAL ANTENNA"/>
    <property type="match status" value="1"/>
</dbReference>
<evidence type="ECO:0000313" key="8">
    <source>
        <dbReference type="Proteomes" id="UP000632222"/>
    </source>
</evidence>
<keyword evidence="5" id="KW-0175">Coiled coil</keyword>
<protein>
    <recommendedName>
        <fullName evidence="6">HTH psq-type domain-containing protein</fullName>
    </recommendedName>
</protein>
<dbReference type="PANTHER" id="PTHR33215:SF13">
    <property type="entry name" value="PROTEIN DISTAL ANTENNA"/>
    <property type="match status" value="1"/>
</dbReference>
<dbReference type="RefSeq" id="WP_189009691.1">
    <property type="nucleotide sequence ID" value="NZ_BMOD01000078.1"/>
</dbReference>
<dbReference type="PROSITE" id="PS50960">
    <property type="entry name" value="HTH_PSQ"/>
    <property type="match status" value="1"/>
</dbReference>
<proteinExistence type="predicted"/>
<keyword evidence="1" id="KW-0217">Developmental protein</keyword>
<feature type="domain" description="HTH psq-type" evidence="6">
    <location>
        <begin position="1"/>
        <end position="52"/>
    </location>
</feature>
<evidence type="ECO:0000313" key="7">
    <source>
        <dbReference type="EMBL" id="GGJ60124.1"/>
    </source>
</evidence>
<dbReference type="SUPFAM" id="SSF46689">
    <property type="entry name" value="Homeodomain-like"/>
    <property type="match status" value="1"/>
</dbReference>
<evidence type="ECO:0000256" key="2">
    <source>
        <dbReference type="ARBA" id="ARBA00022553"/>
    </source>
</evidence>
<dbReference type="InterPro" id="IPR009057">
    <property type="entry name" value="Homeodomain-like_sf"/>
</dbReference>
<dbReference type="Pfam" id="PF01527">
    <property type="entry name" value="HTH_Tnp_1"/>
    <property type="match status" value="1"/>
</dbReference>
<dbReference type="Gene3D" id="1.10.10.60">
    <property type="entry name" value="Homeodomain-like"/>
    <property type="match status" value="1"/>
</dbReference>
<keyword evidence="2" id="KW-0597">Phosphoprotein</keyword>
<feature type="coiled-coil region" evidence="5">
    <location>
        <begin position="68"/>
        <end position="95"/>
    </location>
</feature>
<sequence length="104" mass="11976">MTRRKTNTYTPEFKQEAVQLATREDMTIKQAAKDLGIPYSALHGWVQQTKTAKLTGRPVFTGKGKPALSEQEKRIKELEKEVEILRQEREILKLAAKFFAKEMP</sequence>
<evidence type="ECO:0000256" key="1">
    <source>
        <dbReference type="ARBA" id="ARBA00022473"/>
    </source>
</evidence>
<keyword evidence="8" id="KW-1185">Reference proteome</keyword>
<dbReference type="Proteomes" id="UP000632222">
    <property type="component" value="Unassembled WGS sequence"/>
</dbReference>
<evidence type="ECO:0000256" key="4">
    <source>
        <dbReference type="ARBA" id="ARBA00023163"/>
    </source>
</evidence>
<evidence type="ECO:0000259" key="6">
    <source>
        <dbReference type="PROSITE" id="PS50960"/>
    </source>
</evidence>
<dbReference type="InterPro" id="IPR002514">
    <property type="entry name" value="Transposase_8"/>
</dbReference>
<accession>A0ABQ2DJT8</accession>
<dbReference type="EMBL" id="BMOD01000078">
    <property type="protein sequence ID" value="GGJ60124.1"/>
    <property type="molecule type" value="Genomic_DNA"/>
</dbReference>
<dbReference type="InterPro" id="IPR051839">
    <property type="entry name" value="RD_transcriptional_regulator"/>
</dbReference>